<evidence type="ECO:0000259" key="2">
    <source>
        <dbReference type="Pfam" id="PF13511"/>
    </source>
</evidence>
<organism evidence="3 4">
    <name type="scientific">Acinetobacter piscicola</name>
    <dbReference type="NCBI Taxonomy" id="2006115"/>
    <lineage>
        <taxon>Bacteria</taxon>
        <taxon>Pseudomonadati</taxon>
        <taxon>Pseudomonadota</taxon>
        <taxon>Gammaproteobacteria</taxon>
        <taxon>Moraxellales</taxon>
        <taxon>Moraxellaceae</taxon>
        <taxon>Acinetobacter</taxon>
    </lineage>
</organism>
<accession>A0A7S6VZL7</accession>
<reference evidence="3 4" key="1">
    <citation type="submission" date="2020-02" db="EMBL/GenBank/DDBJ databases">
        <title>Tigecycline-resistant Acinetobacter species from pigs and migratory birds.</title>
        <authorList>
            <person name="Chen C."/>
            <person name="Sun J."/>
            <person name="Liao X.-P."/>
            <person name="Liu Y.-H."/>
        </authorList>
    </citation>
    <scope>NUCLEOTIDE SEQUENCE [LARGE SCALE GENOMIC DNA]</scope>
    <source>
        <strain evidence="3 4">YH12207_T</strain>
    </source>
</reference>
<feature type="domain" description="DUF4124" evidence="2">
    <location>
        <begin position="12"/>
        <end position="66"/>
    </location>
</feature>
<keyword evidence="4" id="KW-1185">Reference proteome</keyword>
<dbReference type="Pfam" id="PF13511">
    <property type="entry name" value="DUF4124"/>
    <property type="match status" value="1"/>
</dbReference>
<dbReference type="InterPro" id="IPR025392">
    <property type="entry name" value="DUF4124"/>
</dbReference>
<name>A0A7S6VZL7_9GAMM</name>
<evidence type="ECO:0000256" key="1">
    <source>
        <dbReference type="SAM" id="MobiDB-lite"/>
    </source>
</evidence>
<evidence type="ECO:0000313" key="3">
    <source>
        <dbReference type="EMBL" id="QOW47834.1"/>
    </source>
</evidence>
<gene>
    <name evidence="3" type="ORF">G0028_03205</name>
</gene>
<feature type="compositionally biased region" description="Low complexity" evidence="1">
    <location>
        <begin position="59"/>
        <end position="82"/>
    </location>
</feature>
<sequence>MALISGIGLLLTLGVTAPSFAKEYYKWVDQNGSTHYSETPPPRNAKHKTTVTTYGHNVSSSASAAAPANTAPTNTTTAAPTNDVPHTDQQSEANAALQKGLLERAPQ</sequence>
<dbReference type="Proteomes" id="UP000593966">
    <property type="component" value="Chromosome"/>
</dbReference>
<proteinExistence type="predicted"/>
<evidence type="ECO:0000313" key="4">
    <source>
        <dbReference type="Proteomes" id="UP000593966"/>
    </source>
</evidence>
<protein>
    <submittedName>
        <fullName evidence="3">DUF4124 domain-containing protein</fullName>
    </submittedName>
</protein>
<feature type="region of interest" description="Disordered" evidence="1">
    <location>
        <begin position="56"/>
        <end position="107"/>
    </location>
</feature>
<dbReference type="AlphaFoldDB" id="A0A7S6VZL7"/>
<dbReference type="EMBL" id="CP048659">
    <property type="protein sequence ID" value="QOW47834.1"/>
    <property type="molecule type" value="Genomic_DNA"/>
</dbReference>